<dbReference type="EMBL" id="AP017372">
    <property type="protein sequence ID" value="BBE10996.1"/>
    <property type="molecule type" value="Genomic_DNA"/>
</dbReference>
<evidence type="ECO:0000313" key="2">
    <source>
        <dbReference type="Proteomes" id="UP000218890"/>
    </source>
</evidence>
<sequence>MGTAEKLRALEELWDNLLKQPDAIPTPGWHDDVLAEREAGVRQGEARFDDWRSVRKRLRDRFN</sequence>
<dbReference type="Proteomes" id="UP000218890">
    <property type="component" value="Chromosome"/>
</dbReference>
<organism evidence="1 2">
    <name type="scientific">Halorhodospira halochloris</name>
    <name type="common">Ectothiorhodospira halochloris</name>
    <dbReference type="NCBI Taxonomy" id="1052"/>
    <lineage>
        <taxon>Bacteria</taxon>
        <taxon>Pseudomonadati</taxon>
        <taxon>Pseudomonadota</taxon>
        <taxon>Gammaproteobacteria</taxon>
        <taxon>Chromatiales</taxon>
        <taxon>Ectothiorhodospiraceae</taxon>
        <taxon>Halorhodospira</taxon>
    </lineage>
</organism>
<name>A0A2Z6EZF9_HALHR</name>
<evidence type="ECO:0008006" key="3">
    <source>
        <dbReference type="Google" id="ProtNLM"/>
    </source>
</evidence>
<dbReference type="AlphaFoldDB" id="A0A2Z6EZF9"/>
<gene>
    <name evidence="1" type="ORF">HH1059_04370</name>
</gene>
<dbReference type="InterPro" id="IPR013406">
    <property type="entry name" value="CHP02574_addiction_mod"/>
</dbReference>
<dbReference type="RefSeq" id="WP_096407753.1">
    <property type="nucleotide sequence ID" value="NZ_AP017372.2"/>
</dbReference>
<proteinExistence type="predicted"/>
<accession>A0A2Z6EZF9</accession>
<dbReference type="Pfam" id="PF09720">
    <property type="entry name" value="Unstab_antitox"/>
    <property type="match status" value="1"/>
</dbReference>
<reference evidence="1" key="1">
    <citation type="submission" date="2016-02" db="EMBL/GenBank/DDBJ databases">
        <title>Halorhodospira halochloris DSM-1059 complete genome, version 2.</title>
        <authorList>
            <person name="Tsukatani Y."/>
        </authorList>
    </citation>
    <scope>NUCLEOTIDE SEQUENCE</scope>
    <source>
        <strain evidence="1">DSM 1059</strain>
    </source>
</reference>
<dbReference type="OrthoDB" id="291542at2"/>
<dbReference type="KEGG" id="hhk:HH1059_04370"/>
<keyword evidence="2" id="KW-1185">Reference proteome</keyword>
<protein>
    <recommendedName>
        <fullName evidence="3">Addiction module component</fullName>
    </recommendedName>
</protein>
<evidence type="ECO:0000313" key="1">
    <source>
        <dbReference type="EMBL" id="BBE10996.1"/>
    </source>
</evidence>